<dbReference type="STRING" id="35608.A0A2U1PUP9"/>
<evidence type="ECO:0000256" key="4">
    <source>
        <dbReference type="ARBA" id="ARBA00023125"/>
    </source>
</evidence>
<dbReference type="InterPro" id="IPR017930">
    <property type="entry name" value="Myb_dom"/>
</dbReference>
<dbReference type="EMBL" id="PKPP01000711">
    <property type="protein sequence ID" value="PWA89491.1"/>
    <property type="molecule type" value="Genomic_DNA"/>
</dbReference>
<dbReference type="InterPro" id="IPR050560">
    <property type="entry name" value="MYB_TF"/>
</dbReference>
<feature type="domain" description="Myb-like" evidence="8">
    <location>
        <begin position="67"/>
        <end position="117"/>
    </location>
</feature>
<dbReference type="PANTHER" id="PTHR45614">
    <property type="entry name" value="MYB PROTEIN-RELATED"/>
    <property type="match status" value="1"/>
</dbReference>
<dbReference type="GO" id="GO:0000981">
    <property type="term" value="F:DNA-binding transcription factor activity, RNA polymerase II-specific"/>
    <property type="evidence" value="ECO:0007669"/>
    <property type="project" value="TreeGrafter"/>
</dbReference>
<evidence type="ECO:0000313" key="10">
    <source>
        <dbReference type="EMBL" id="PWA89491.1"/>
    </source>
</evidence>
<evidence type="ECO:0000256" key="3">
    <source>
        <dbReference type="ARBA" id="ARBA00023015"/>
    </source>
</evidence>
<dbReference type="InterPro" id="IPR001005">
    <property type="entry name" value="SANT/Myb"/>
</dbReference>
<dbReference type="PROSITE" id="PS50090">
    <property type="entry name" value="MYB_LIKE"/>
    <property type="match status" value="2"/>
</dbReference>
<dbReference type="PANTHER" id="PTHR45614:SF82">
    <property type="entry name" value="OS01G0977300 PROTEIN"/>
    <property type="match status" value="1"/>
</dbReference>
<dbReference type="GO" id="GO:0005634">
    <property type="term" value="C:nucleus"/>
    <property type="evidence" value="ECO:0007669"/>
    <property type="project" value="UniProtKB-SubCell"/>
</dbReference>
<comment type="caution">
    <text evidence="10">The sequence shown here is derived from an EMBL/GenBank/DDBJ whole genome shotgun (WGS) entry which is preliminary data.</text>
</comment>
<sequence>MTVTNGTNGGNDDGGCNKIKGSWSPQEDVTLLKLVEHYGPRNWSLISSGVPGRSGKSCRLRWCNQLSPVVEHSQFTPQEDEVIIRAHEAHGNKWATISRLLPGRTDNAIKNHWNSSLRHLGRSKSVSTKRLFADVSSDSAQRDLGSKRHRAVRTVGCNGPETLLSLMPPGDIKEVEEVKENKVETVTEDDVEDKWIAGVDDTCLMSIMKRMIAEEVQTYISSLWAKESFGFAFKPTAYKRK</sequence>
<keyword evidence="5" id="KW-0804">Transcription</keyword>
<dbReference type="Proteomes" id="UP000245207">
    <property type="component" value="Unassembled WGS sequence"/>
</dbReference>
<dbReference type="CDD" id="cd00167">
    <property type="entry name" value="SANT"/>
    <property type="match status" value="2"/>
</dbReference>
<feature type="domain" description="HTH myb-type" evidence="9">
    <location>
        <begin position="17"/>
        <end position="70"/>
    </location>
</feature>
<feature type="domain" description="HTH myb-type" evidence="9">
    <location>
        <begin position="72"/>
        <end position="121"/>
    </location>
</feature>
<dbReference type="SUPFAM" id="SSF46689">
    <property type="entry name" value="Homeodomain-like"/>
    <property type="match status" value="1"/>
</dbReference>
<keyword evidence="10" id="KW-0371">Homeobox</keyword>
<evidence type="ECO:0000256" key="1">
    <source>
        <dbReference type="ARBA" id="ARBA00004123"/>
    </source>
</evidence>
<dbReference type="GO" id="GO:0000978">
    <property type="term" value="F:RNA polymerase II cis-regulatory region sequence-specific DNA binding"/>
    <property type="evidence" value="ECO:0007669"/>
    <property type="project" value="TreeGrafter"/>
</dbReference>
<keyword evidence="11" id="KW-1185">Reference proteome</keyword>
<dbReference type="AlphaFoldDB" id="A0A2U1PUP9"/>
<accession>A0A2U1PUP9</accession>
<comment type="subcellular location">
    <subcellularLocation>
        <location evidence="1">Nucleus</location>
    </subcellularLocation>
</comment>
<evidence type="ECO:0000259" key="8">
    <source>
        <dbReference type="PROSITE" id="PS50090"/>
    </source>
</evidence>
<evidence type="ECO:0000256" key="7">
    <source>
        <dbReference type="SAM" id="MobiDB-lite"/>
    </source>
</evidence>
<dbReference type="Pfam" id="PF00249">
    <property type="entry name" value="Myb_DNA-binding"/>
    <property type="match status" value="2"/>
</dbReference>
<evidence type="ECO:0000256" key="6">
    <source>
        <dbReference type="ARBA" id="ARBA00023242"/>
    </source>
</evidence>
<gene>
    <name evidence="10" type="ORF">CTI12_AA110430</name>
</gene>
<evidence type="ECO:0000259" key="9">
    <source>
        <dbReference type="PROSITE" id="PS51294"/>
    </source>
</evidence>
<dbReference type="OrthoDB" id="2143914at2759"/>
<keyword evidence="2" id="KW-0677">Repeat</keyword>
<dbReference type="PROSITE" id="PS51294">
    <property type="entry name" value="HTH_MYB"/>
    <property type="match status" value="2"/>
</dbReference>
<dbReference type="InterPro" id="IPR009057">
    <property type="entry name" value="Homeodomain-like_sf"/>
</dbReference>
<name>A0A2U1PUP9_ARTAN</name>
<evidence type="ECO:0000313" key="11">
    <source>
        <dbReference type="Proteomes" id="UP000245207"/>
    </source>
</evidence>
<dbReference type="FunFam" id="1.10.10.60:FF:000060">
    <property type="entry name" value="MYB transcription factor"/>
    <property type="match status" value="1"/>
</dbReference>
<reference evidence="10 11" key="1">
    <citation type="journal article" date="2018" name="Mol. Plant">
        <title>The genome of Artemisia annua provides insight into the evolution of Asteraceae family and artemisinin biosynthesis.</title>
        <authorList>
            <person name="Shen Q."/>
            <person name="Zhang L."/>
            <person name="Liao Z."/>
            <person name="Wang S."/>
            <person name="Yan T."/>
            <person name="Shi P."/>
            <person name="Liu M."/>
            <person name="Fu X."/>
            <person name="Pan Q."/>
            <person name="Wang Y."/>
            <person name="Lv Z."/>
            <person name="Lu X."/>
            <person name="Zhang F."/>
            <person name="Jiang W."/>
            <person name="Ma Y."/>
            <person name="Chen M."/>
            <person name="Hao X."/>
            <person name="Li L."/>
            <person name="Tang Y."/>
            <person name="Lv G."/>
            <person name="Zhou Y."/>
            <person name="Sun X."/>
            <person name="Brodelius P.E."/>
            <person name="Rose J.K.C."/>
            <person name="Tang K."/>
        </authorList>
    </citation>
    <scope>NUCLEOTIDE SEQUENCE [LARGE SCALE GENOMIC DNA]</scope>
    <source>
        <strain evidence="11">cv. Huhao1</strain>
        <tissue evidence="10">Leaf</tissue>
    </source>
</reference>
<keyword evidence="6" id="KW-0539">Nucleus</keyword>
<feature type="domain" description="Myb-like" evidence="8">
    <location>
        <begin position="20"/>
        <end position="66"/>
    </location>
</feature>
<dbReference type="SMART" id="SM00717">
    <property type="entry name" value="SANT"/>
    <property type="match status" value="2"/>
</dbReference>
<organism evidence="10 11">
    <name type="scientific">Artemisia annua</name>
    <name type="common">Sweet wormwood</name>
    <dbReference type="NCBI Taxonomy" id="35608"/>
    <lineage>
        <taxon>Eukaryota</taxon>
        <taxon>Viridiplantae</taxon>
        <taxon>Streptophyta</taxon>
        <taxon>Embryophyta</taxon>
        <taxon>Tracheophyta</taxon>
        <taxon>Spermatophyta</taxon>
        <taxon>Magnoliopsida</taxon>
        <taxon>eudicotyledons</taxon>
        <taxon>Gunneridae</taxon>
        <taxon>Pentapetalae</taxon>
        <taxon>asterids</taxon>
        <taxon>campanulids</taxon>
        <taxon>Asterales</taxon>
        <taxon>Asteraceae</taxon>
        <taxon>Asteroideae</taxon>
        <taxon>Anthemideae</taxon>
        <taxon>Artemisiinae</taxon>
        <taxon>Artemisia</taxon>
    </lineage>
</organism>
<keyword evidence="4 10" id="KW-0238">DNA-binding</keyword>
<keyword evidence="3" id="KW-0805">Transcription regulation</keyword>
<dbReference type="Gene3D" id="1.10.10.60">
    <property type="entry name" value="Homeodomain-like"/>
    <property type="match status" value="2"/>
</dbReference>
<feature type="region of interest" description="Disordered" evidence="7">
    <location>
        <begin position="1"/>
        <end position="21"/>
    </location>
</feature>
<protein>
    <submittedName>
        <fullName evidence="10">Homeodomain-like protein</fullName>
    </submittedName>
</protein>
<proteinExistence type="predicted"/>
<evidence type="ECO:0000256" key="2">
    <source>
        <dbReference type="ARBA" id="ARBA00022737"/>
    </source>
</evidence>
<evidence type="ECO:0000256" key="5">
    <source>
        <dbReference type="ARBA" id="ARBA00023163"/>
    </source>
</evidence>